<gene>
    <name evidence="6" type="ORF">CYJ73_02305</name>
</gene>
<evidence type="ECO:0000256" key="4">
    <source>
        <dbReference type="SAM" id="MobiDB-lite"/>
    </source>
</evidence>
<proteinExistence type="predicted"/>
<keyword evidence="1" id="KW-0227">DNA damage</keyword>
<dbReference type="GO" id="GO:0004386">
    <property type="term" value="F:helicase activity"/>
    <property type="evidence" value="ECO:0007669"/>
    <property type="project" value="UniProtKB-KW"/>
</dbReference>
<evidence type="ECO:0000256" key="1">
    <source>
        <dbReference type="ARBA" id="ARBA00022763"/>
    </source>
</evidence>
<dbReference type="EMBL" id="PKJC01000001">
    <property type="protein sequence ID" value="PKZ67641.1"/>
    <property type="molecule type" value="Genomic_DNA"/>
</dbReference>
<evidence type="ECO:0000256" key="3">
    <source>
        <dbReference type="ARBA" id="ARBA00023204"/>
    </source>
</evidence>
<keyword evidence="2" id="KW-0067">ATP-binding</keyword>
<dbReference type="InterPro" id="IPR011604">
    <property type="entry name" value="PDDEXK-like_dom_sf"/>
</dbReference>
<evidence type="ECO:0000256" key="2">
    <source>
        <dbReference type="ARBA" id="ARBA00022806"/>
    </source>
</evidence>
<reference evidence="6 7" key="1">
    <citation type="submission" date="2017-12" db="EMBL/GenBank/DDBJ databases">
        <title>Phylogenetic diversity of female urinary microbiome.</title>
        <authorList>
            <person name="Thomas-White K."/>
            <person name="Wolfe A.J."/>
        </authorList>
    </citation>
    <scope>NUCLEOTIDE SEQUENCE [LARGE SCALE GENOMIC DNA]</scope>
    <source>
        <strain evidence="6 7">UMB0777</strain>
    </source>
</reference>
<feature type="region of interest" description="Disordered" evidence="4">
    <location>
        <begin position="1"/>
        <end position="35"/>
    </location>
</feature>
<accession>A0A2I1RET4</accession>
<dbReference type="RefSeq" id="WP_101818971.1">
    <property type="nucleotide sequence ID" value="NZ_PKJC01000001.1"/>
</dbReference>
<keyword evidence="2" id="KW-0347">Helicase</keyword>
<keyword evidence="2" id="KW-0547">Nucleotide-binding</keyword>
<comment type="caution">
    <text evidence="6">The sequence shown here is derived from an EMBL/GenBank/DDBJ whole genome shotgun (WGS) entry which is preliminary data.</text>
</comment>
<dbReference type="STRING" id="2055.BCM27_12610"/>
<dbReference type="AlphaFoldDB" id="A0A2I1RET4"/>
<dbReference type="InterPro" id="IPR011335">
    <property type="entry name" value="Restrct_endonuc-II-like"/>
</dbReference>
<organism evidence="6 7">
    <name type="scientific">Gordonia terrae</name>
    <dbReference type="NCBI Taxonomy" id="2055"/>
    <lineage>
        <taxon>Bacteria</taxon>
        <taxon>Bacillati</taxon>
        <taxon>Actinomycetota</taxon>
        <taxon>Actinomycetes</taxon>
        <taxon>Mycobacteriales</taxon>
        <taxon>Gordoniaceae</taxon>
        <taxon>Gordonia</taxon>
    </lineage>
</organism>
<dbReference type="Gene3D" id="3.90.320.10">
    <property type="match status" value="1"/>
</dbReference>
<dbReference type="Pfam" id="PF12705">
    <property type="entry name" value="PDDEXK_1"/>
    <property type="match status" value="1"/>
</dbReference>
<feature type="domain" description="PD-(D/E)XK endonuclease-like" evidence="5">
    <location>
        <begin position="39"/>
        <end position="281"/>
    </location>
</feature>
<dbReference type="SUPFAM" id="SSF52980">
    <property type="entry name" value="Restriction endonuclease-like"/>
    <property type="match status" value="1"/>
</dbReference>
<dbReference type="GO" id="GO:0006281">
    <property type="term" value="P:DNA repair"/>
    <property type="evidence" value="ECO:0007669"/>
    <property type="project" value="UniProtKB-KW"/>
</dbReference>
<evidence type="ECO:0000313" key="7">
    <source>
        <dbReference type="Proteomes" id="UP000234662"/>
    </source>
</evidence>
<feature type="compositionally biased region" description="Low complexity" evidence="4">
    <location>
        <begin position="1"/>
        <end position="27"/>
    </location>
</feature>
<keyword evidence="3" id="KW-0234">DNA repair</keyword>
<name>A0A2I1RET4_9ACTN</name>
<keyword evidence="2" id="KW-0378">Hydrolase</keyword>
<evidence type="ECO:0000259" key="5">
    <source>
        <dbReference type="Pfam" id="PF12705"/>
    </source>
</evidence>
<protein>
    <submittedName>
        <fullName evidence="6">Recombinase RecB</fullName>
    </submittedName>
</protein>
<dbReference type="Proteomes" id="UP000234662">
    <property type="component" value="Unassembled WGS sequence"/>
</dbReference>
<evidence type="ECO:0000313" key="6">
    <source>
        <dbReference type="EMBL" id="PKZ67641.1"/>
    </source>
</evidence>
<sequence length="299" mass="32581">MTGVGDTSTSTPPAGAPGTPGSDSPGTEGRGIVGRPLALSPSRAADFKQCPLLYRYRAIDRFPETPTAAQTRGTVVHAALENLFDLPAELRTQDSAELLVEGAWAALCEGDPELAKVIGEGGQEAFLAGAHKLIATYYTMENPTAFDADAVEEHVEIDADDMLMRGFIDRIDVAPTGEIRVVDYKTGRSPGEAYEAKALFQMKFYALAILRTRGVVPARLQLMYLSDGQQLIYRPDHDELLRFERTLRAIWQAIRAAVTSGDFRPKKSWLCKFCEHHARCPEFGGEVPPYPGPPPGFAA</sequence>
<dbReference type="InterPro" id="IPR038726">
    <property type="entry name" value="PDDEXK_AddAB-type"/>
</dbReference>